<dbReference type="OrthoDB" id="5422669at2759"/>
<proteinExistence type="predicted"/>
<sequence>MSFAEQYLMLSSAEQDPGVDKALLSHQAQYQPRNKYSGGSMTPNQNPASRLSPIPLALVDDEAQWDEILLEEFHRDTESQDPNNRAGLVLGQRCACFTIALTTMQQLCQFSEFLQVKDIGRLLDGSSTAIKNCEQFSSCHQSCHQKYILLYLAVLEQVDNLYSSLRKQIVSNDKDCQKFTIEVMIGSFTLKTGLTSDIGKALLRAETKRALVCTRKLAEKFRLYVEGGCTAEVKCQQEILSALAESIEWNSKAGLVDLTDGALSDTL</sequence>
<protein>
    <submittedName>
        <fullName evidence="1">Uncharacterized protein</fullName>
    </submittedName>
</protein>
<gene>
    <name evidence="1" type="ORF">L207DRAFT_507093</name>
</gene>
<evidence type="ECO:0000313" key="2">
    <source>
        <dbReference type="Proteomes" id="UP000235786"/>
    </source>
</evidence>
<keyword evidence="2" id="KW-1185">Reference proteome</keyword>
<organism evidence="1 2">
    <name type="scientific">Hyaloscypha variabilis (strain UAMH 11265 / GT02V1 / F)</name>
    <name type="common">Meliniomyces variabilis</name>
    <dbReference type="NCBI Taxonomy" id="1149755"/>
    <lineage>
        <taxon>Eukaryota</taxon>
        <taxon>Fungi</taxon>
        <taxon>Dikarya</taxon>
        <taxon>Ascomycota</taxon>
        <taxon>Pezizomycotina</taxon>
        <taxon>Leotiomycetes</taxon>
        <taxon>Helotiales</taxon>
        <taxon>Hyaloscyphaceae</taxon>
        <taxon>Hyaloscypha</taxon>
        <taxon>Hyaloscypha variabilis</taxon>
    </lineage>
</organism>
<dbReference type="AlphaFoldDB" id="A0A2J6S5X7"/>
<reference evidence="1 2" key="1">
    <citation type="submission" date="2016-04" db="EMBL/GenBank/DDBJ databases">
        <title>A degradative enzymes factory behind the ericoid mycorrhizal symbiosis.</title>
        <authorList>
            <consortium name="DOE Joint Genome Institute"/>
            <person name="Martino E."/>
            <person name="Morin E."/>
            <person name="Grelet G."/>
            <person name="Kuo A."/>
            <person name="Kohler A."/>
            <person name="Daghino S."/>
            <person name="Barry K."/>
            <person name="Choi C."/>
            <person name="Cichocki N."/>
            <person name="Clum A."/>
            <person name="Copeland A."/>
            <person name="Hainaut M."/>
            <person name="Haridas S."/>
            <person name="Labutti K."/>
            <person name="Lindquist E."/>
            <person name="Lipzen A."/>
            <person name="Khouja H.-R."/>
            <person name="Murat C."/>
            <person name="Ohm R."/>
            <person name="Olson A."/>
            <person name="Spatafora J."/>
            <person name="Veneault-Fourrey C."/>
            <person name="Henrissat B."/>
            <person name="Grigoriev I."/>
            <person name="Martin F."/>
            <person name="Perotto S."/>
        </authorList>
    </citation>
    <scope>NUCLEOTIDE SEQUENCE [LARGE SCALE GENOMIC DNA]</scope>
    <source>
        <strain evidence="1 2">F</strain>
    </source>
</reference>
<dbReference type="Proteomes" id="UP000235786">
    <property type="component" value="Unassembled WGS sequence"/>
</dbReference>
<dbReference type="EMBL" id="KZ613939">
    <property type="protein sequence ID" value="PMD46158.1"/>
    <property type="molecule type" value="Genomic_DNA"/>
</dbReference>
<accession>A0A2J6S5X7</accession>
<evidence type="ECO:0000313" key="1">
    <source>
        <dbReference type="EMBL" id="PMD46158.1"/>
    </source>
</evidence>
<name>A0A2J6S5X7_HYAVF</name>